<dbReference type="InterPro" id="IPR029510">
    <property type="entry name" value="Ald_DH_CS_GLU"/>
</dbReference>
<dbReference type="SUPFAM" id="SSF53720">
    <property type="entry name" value="ALDH-like"/>
    <property type="match status" value="1"/>
</dbReference>
<comment type="caution">
    <text evidence="3">The sequence shown here is derived from an EMBL/GenBank/DDBJ whole genome shotgun (WGS) entry which is preliminary data.</text>
</comment>
<dbReference type="PANTHER" id="PTHR42804">
    <property type="entry name" value="ALDEHYDE DEHYDROGENASE"/>
    <property type="match status" value="1"/>
</dbReference>
<sequence length="344" mass="36307">MGSIAYALAAGNAVVFKPSEYTPAVGQFMVETFKEVVPEAPLLQLITGYAATGEALCRSKVGKIAFTGSTATAKRVAAVCAESLKPLIAECGGKDAVIIARDADLALAAEQTLWAAMSNAGQSCIAAERVYVERSVAAEFNQLISEMAKRLQPGSEASSAYGAATMARQIDIVESHIKDAVALGGRILVGGEESVQRPYVHPVIIIDVPEDSIAMTDETFGPTLCINSVDSIEDAIRLSNDSKYGLGASVWSKSRGNEIASKLRCGMVSVDSAFAFAAVASVPFGGVGDSGYGRVHGREGLLEFTFARSIVSTRFKGPLAFTTFMRTAKTDRIIGRLVKILHGR</sequence>
<gene>
    <name evidence="3" type="primary">gabD2_2</name>
    <name evidence="3" type="ORF">GALL_359950</name>
</gene>
<keyword evidence="1 3" id="KW-0560">Oxidoreductase</keyword>
<evidence type="ECO:0000256" key="1">
    <source>
        <dbReference type="ARBA" id="ARBA00023002"/>
    </source>
</evidence>
<organism evidence="3">
    <name type="scientific">mine drainage metagenome</name>
    <dbReference type="NCBI Taxonomy" id="410659"/>
    <lineage>
        <taxon>unclassified sequences</taxon>
        <taxon>metagenomes</taxon>
        <taxon>ecological metagenomes</taxon>
    </lineage>
</organism>
<dbReference type="AlphaFoldDB" id="A0A1J5QQS7"/>
<dbReference type="InterPro" id="IPR015590">
    <property type="entry name" value="Aldehyde_DH_dom"/>
</dbReference>
<name>A0A1J5QQS7_9ZZZZ</name>
<protein>
    <submittedName>
        <fullName evidence="3">Putative succinate-semialdehyde dehydrogenase [NADP(+)] 2</fullName>
        <ecNumber evidence="3">1.2.1.79</ecNumber>
    </submittedName>
</protein>
<dbReference type="GO" id="GO:0036243">
    <property type="term" value="F:succinate-semialdehyde dehydrogenase (NADP+) activity"/>
    <property type="evidence" value="ECO:0007669"/>
    <property type="project" value="UniProtKB-EC"/>
</dbReference>
<evidence type="ECO:0000259" key="2">
    <source>
        <dbReference type="Pfam" id="PF00171"/>
    </source>
</evidence>
<feature type="domain" description="Aldehyde dehydrogenase" evidence="2">
    <location>
        <begin position="2"/>
        <end position="308"/>
    </location>
</feature>
<dbReference type="Pfam" id="PF00171">
    <property type="entry name" value="Aldedh"/>
    <property type="match status" value="1"/>
</dbReference>
<dbReference type="InterPro" id="IPR016162">
    <property type="entry name" value="Ald_DH_N"/>
</dbReference>
<proteinExistence type="predicted"/>
<dbReference type="Gene3D" id="3.40.605.10">
    <property type="entry name" value="Aldehyde Dehydrogenase, Chain A, domain 1"/>
    <property type="match status" value="1"/>
</dbReference>
<dbReference type="EMBL" id="MLJW01000828">
    <property type="protein sequence ID" value="OIQ82231.1"/>
    <property type="molecule type" value="Genomic_DNA"/>
</dbReference>
<dbReference type="PANTHER" id="PTHR42804:SF1">
    <property type="entry name" value="ALDEHYDE DEHYDROGENASE-RELATED"/>
    <property type="match status" value="1"/>
</dbReference>
<dbReference type="InterPro" id="IPR016161">
    <property type="entry name" value="Ald_DH/histidinol_DH"/>
</dbReference>
<accession>A0A1J5QQS7</accession>
<dbReference type="EC" id="1.2.1.79" evidence="3"/>
<dbReference type="InterPro" id="IPR016163">
    <property type="entry name" value="Ald_DH_C"/>
</dbReference>
<evidence type="ECO:0000313" key="3">
    <source>
        <dbReference type="EMBL" id="OIQ82231.1"/>
    </source>
</evidence>
<reference evidence="3" key="1">
    <citation type="submission" date="2016-10" db="EMBL/GenBank/DDBJ databases">
        <title>Sequence of Gallionella enrichment culture.</title>
        <authorList>
            <person name="Poehlein A."/>
            <person name="Muehling M."/>
            <person name="Daniel R."/>
        </authorList>
    </citation>
    <scope>NUCLEOTIDE SEQUENCE</scope>
</reference>
<dbReference type="Gene3D" id="3.40.309.10">
    <property type="entry name" value="Aldehyde Dehydrogenase, Chain A, domain 2"/>
    <property type="match status" value="1"/>
</dbReference>
<dbReference type="PROSITE" id="PS00687">
    <property type="entry name" value="ALDEHYDE_DEHYDR_GLU"/>
    <property type="match status" value="1"/>
</dbReference>